<dbReference type="OrthoDB" id="234496at2"/>
<evidence type="ECO:0000259" key="4">
    <source>
        <dbReference type="PROSITE" id="PS50932"/>
    </source>
</evidence>
<evidence type="ECO:0000313" key="5">
    <source>
        <dbReference type="EMBL" id="KKC36577.1"/>
    </source>
</evidence>
<protein>
    <submittedName>
        <fullName evidence="5">Transcriptional regulator</fullName>
    </submittedName>
</protein>
<dbReference type="CDD" id="cd01392">
    <property type="entry name" value="HTH_LacI"/>
    <property type="match status" value="1"/>
</dbReference>
<gene>
    <name evidence="5" type="ORF">WH87_14080</name>
</gene>
<dbReference type="Pfam" id="PF00532">
    <property type="entry name" value="Peripla_BP_1"/>
    <property type="match status" value="1"/>
</dbReference>
<feature type="domain" description="HTH lacI-type" evidence="4">
    <location>
        <begin position="1"/>
        <end position="55"/>
    </location>
</feature>
<dbReference type="Pfam" id="PF00356">
    <property type="entry name" value="LacI"/>
    <property type="match status" value="1"/>
</dbReference>
<dbReference type="InterPro" id="IPR000843">
    <property type="entry name" value="HTH_LacI"/>
</dbReference>
<keyword evidence="1" id="KW-0805">Transcription regulation</keyword>
<evidence type="ECO:0000313" key="6">
    <source>
        <dbReference type="Proteomes" id="UP000033411"/>
    </source>
</evidence>
<dbReference type="SMART" id="SM00354">
    <property type="entry name" value="HTH_LACI"/>
    <property type="match status" value="1"/>
</dbReference>
<dbReference type="SUPFAM" id="SSF53822">
    <property type="entry name" value="Periplasmic binding protein-like I"/>
    <property type="match status" value="1"/>
</dbReference>
<dbReference type="InterPro" id="IPR010982">
    <property type="entry name" value="Lambda_DNA-bd_dom_sf"/>
</dbReference>
<evidence type="ECO:0000256" key="1">
    <source>
        <dbReference type="ARBA" id="ARBA00023015"/>
    </source>
</evidence>
<dbReference type="CDD" id="cd20010">
    <property type="entry name" value="PBP1_AglR-like"/>
    <property type="match status" value="1"/>
</dbReference>
<keyword evidence="2" id="KW-0238">DNA-binding</keyword>
<accession>A0A0F5Q6L8</accession>
<proteinExistence type="predicted"/>
<dbReference type="STRING" id="1293439.WH87_14080"/>
<evidence type="ECO:0000256" key="3">
    <source>
        <dbReference type="ARBA" id="ARBA00023163"/>
    </source>
</evidence>
<dbReference type="PANTHER" id="PTHR30146:SF109">
    <property type="entry name" value="HTH-TYPE TRANSCRIPTIONAL REGULATOR GALS"/>
    <property type="match status" value="1"/>
</dbReference>
<dbReference type="Gene3D" id="1.10.260.40">
    <property type="entry name" value="lambda repressor-like DNA-binding domains"/>
    <property type="match status" value="1"/>
</dbReference>
<dbReference type="PANTHER" id="PTHR30146">
    <property type="entry name" value="LACI-RELATED TRANSCRIPTIONAL REPRESSOR"/>
    <property type="match status" value="1"/>
</dbReference>
<evidence type="ECO:0000256" key="2">
    <source>
        <dbReference type="ARBA" id="ARBA00023125"/>
    </source>
</evidence>
<dbReference type="InterPro" id="IPR001761">
    <property type="entry name" value="Peripla_BP/Lac1_sug-bd_dom"/>
</dbReference>
<dbReference type="PATRIC" id="fig|1293439.3.peg.2553"/>
<reference evidence="5 6" key="1">
    <citation type="submission" date="2015-03" db="EMBL/GenBank/DDBJ databases">
        <authorList>
            <person name="Lepp D."/>
            <person name="Hassan Y.I."/>
            <person name="Li X.-Z."/>
            <person name="Zhou T."/>
        </authorList>
    </citation>
    <scope>NUCLEOTIDE SEQUENCE [LARGE SCALE GENOMIC DNA]</scope>
    <source>
        <strain evidence="5 6">E84</strain>
    </source>
</reference>
<dbReference type="RefSeq" id="WP_046140944.1">
    <property type="nucleotide sequence ID" value="NZ_LANJ01000021.1"/>
</dbReference>
<organism evidence="5 6">
    <name type="scientific">Devosia epidermidihirudinis</name>
    <dbReference type="NCBI Taxonomy" id="1293439"/>
    <lineage>
        <taxon>Bacteria</taxon>
        <taxon>Pseudomonadati</taxon>
        <taxon>Pseudomonadota</taxon>
        <taxon>Alphaproteobacteria</taxon>
        <taxon>Hyphomicrobiales</taxon>
        <taxon>Devosiaceae</taxon>
        <taxon>Devosia</taxon>
    </lineage>
</organism>
<dbReference type="GO" id="GO:0000976">
    <property type="term" value="F:transcription cis-regulatory region binding"/>
    <property type="evidence" value="ECO:0007669"/>
    <property type="project" value="TreeGrafter"/>
</dbReference>
<sequence>MRLKDLAEHLGLSQTTVSRALNGYPEVNEATRLRVAETAARLGYRPNASALRLATGRSGAVGVVLRGAEELGPHMSEFLAGLGARMAAEEMDILFTTVDSPQDELAAYRRIAASQKVDAVILHSPKLMDERVKLLMELKIPFVLHGRTNMTEPMAWLDIDNTGAMERATAHLLDLGHRRIALFNGIKGRTFTEHREIGYLAALSARGVPYDPALMANLPFTDEAGFRVAQAMLEQRPRPTAFLAGSMMTALGIFRAIRQAGLVLGKDVSMIAHDDVFPYLNADNMYPSMSTTRSSIRQAGTRIGELIMQILAGKPAEDVHELWPVELVLRESSGPVSR</sequence>
<dbReference type="SUPFAM" id="SSF47413">
    <property type="entry name" value="lambda repressor-like DNA-binding domains"/>
    <property type="match status" value="1"/>
</dbReference>
<dbReference type="GO" id="GO:0003700">
    <property type="term" value="F:DNA-binding transcription factor activity"/>
    <property type="evidence" value="ECO:0007669"/>
    <property type="project" value="TreeGrafter"/>
</dbReference>
<keyword evidence="3" id="KW-0804">Transcription</keyword>
<dbReference type="Proteomes" id="UP000033411">
    <property type="component" value="Unassembled WGS sequence"/>
</dbReference>
<name>A0A0F5Q6L8_9HYPH</name>
<comment type="caution">
    <text evidence="5">The sequence shown here is derived from an EMBL/GenBank/DDBJ whole genome shotgun (WGS) entry which is preliminary data.</text>
</comment>
<dbReference type="AlphaFoldDB" id="A0A0F5Q6L8"/>
<dbReference type="PROSITE" id="PS50932">
    <property type="entry name" value="HTH_LACI_2"/>
    <property type="match status" value="1"/>
</dbReference>
<dbReference type="EMBL" id="LANJ01000021">
    <property type="protein sequence ID" value="KKC36577.1"/>
    <property type="molecule type" value="Genomic_DNA"/>
</dbReference>
<keyword evidence="6" id="KW-1185">Reference proteome</keyword>
<dbReference type="Gene3D" id="3.40.50.2300">
    <property type="match status" value="2"/>
</dbReference>
<dbReference type="InterPro" id="IPR028082">
    <property type="entry name" value="Peripla_BP_I"/>
</dbReference>